<gene>
    <name evidence="1" type="ORF">MGM1_3730</name>
</gene>
<sequence length="308" mass="35609">MKLKSNLEYLRKSVENKESLDSRYMSLKMHKSLNEMVETTKQIKELLITIKTLNKNNISSEKIYSELKELVLNELGNKSEFNCFINACDSAISTIKSNPETLKSIVNLYLQYRDISEYTPKEWIQAMIDKGAQRSLGIIGQQKVIDIAIQIGFVFSENNDIFFNNPYSVAYYSKKLKQIIIPGINFGSQSKDLDVIFKVNEYYIFLEAKHIKESGGAQDKQIKELIELLNIDLPKNIFLISYLDGVYSNYLLDLTDQEIINPEAIKQQNLKSKVLQQRYEIILSLKKNKRGFWTNTAGLIDLLKDFIE</sequence>
<dbReference type="EMBL" id="CP007711">
    <property type="protein sequence ID" value="AIV03745.1"/>
    <property type="molecule type" value="Genomic_DNA"/>
</dbReference>
<name>A0A097ST24_9BACT</name>
<dbReference type="HOGENOM" id="CLU_902209_0_0_14"/>
<protein>
    <submittedName>
        <fullName evidence="1">Uncharacterized protein</fullName>
    </submittedName>
</protein>
<accession>A0A097ST24</accession>
<dbReference type="Proteomes" id="UP000030066">
    <property type="component" value="Chromosome"/>
</dbReference>
<evidence type="ECO:0000313" key="2">
    <source>
        <dbReference type="Proteomes" id="UP000030066"/>
    </source>
</evidence>
<dbReference type="Pfam" id="PF06300">
    <property type="entry name" value="Tsp45I"/>
    <property type="match status" value="1"/>
</dbReference>
<dbReference type="KEGG" id="mgj:MGM1_3730"/>
<dbReference type="STRING" id="1318617.MGM1_3730"/>
<dbReference type="InterPro" id="IPR010443">
    <property type="entry name" value="Restrct_endonuc_II_Tsp45I"/>
</dbReference>
<organism evidence="1 2">
    <name type="scientific">Candidatus Malacoplasma girerdii</name>
    <dbReference type="NCBI Taxonomy" id="1318617"/>
    <lineage>
        <taxon>Bacteria</taxon>
        <taxon>Bacillati</taxon>
        <taxon>Mycoplasmatota</taxon>
        <taxon>Mycoplasmoidales</taxon>
        <taxon>Mycoplasmoidaceae</taxon>
        <taxon>Malacoplasma</taxon>
    </lineage>
</organism>
<evidence type="ECO:0000313" key="1">
    <source>
        <dbReference type="EMBL" id="AIV03745.1"/>
    </source>
</evidence>
<keyword evidence="2" id="KW-1185">Reference proteome</keyword>
<reference evidence="1 2" key="1">
    <citation type="journal article" date="2014" name="PLoS ONE">
        <title>An emerging Mycoplasma associated with trichomoniasis, vaginal infection and disease.</title>
        <authorList>
            <consortium name="Vaginal Microbiome Consortium"/>
            <person name="Fettweis J.M."/>
            <person name="Serrano M.G."/>
            <person name="Huang B."/>
            <person name="Brooks J.P."/>
            <person name="Glascock A.L."/>
            <person name="Sheth N.U."/>
            <person name="Strauss J.F.III."/>
            <person name="Jefferson K.K."/>
            <person name="Buck G.A."/>
        </authorList>
    </citation>
    <scope>NUCLEOTIDE SEQUENCE [LARGE SCALE GENOMIC DNA]</scope>
    <source>
        <strain evidence="1 2">VCU_M1</strain>
    </source>
</reference>
<dbReference type="AlphaFoldDB" id="A0A097ST24"/>
<proteinExistence type="predicted"/>